<dbReference type="SUPFAM" id="SSF51182">
    <property type="entry name" value="RmlC-like cupins"/>
    <property type="match status" value="1"/>
</dbReference>
<sequence>MIINPEETIELKNRFDGKGSIFSTSYIKEDDFEGIRKVLEIELEPHASIGYHQHIDEGEIYHIIEGKGEFQDSDGTFKPVSKGDCCVITKGQSHGLVNTEDKPLKIVAIIF</sequence>
<dbReference type="eggNOG" id="COG0662">
    <property type="taxonomic scope" value="Bacteria"/>
</dbReference>
<protein>
    <submittedName>
        <fullName evidence="3">Cupin domain protein</fullName>
    </submittedName>
</protein>
<dbReference type="InterPro" id="IPR013096">
    <property type="entry name" value="Cupin_2"/>
</dbReference>
<dbReference type="RefSeq" id="WP_035810739.1">
    <property type="nucleotide sequence ID" value="NZ_CCSE01000001.1"/>
</dbReference>
<dbReference type="Proteomes" id="UP000044136">
    <property type="component" value="Unassembled WGS sequence"/>
</dbReference>
<proteinExistence type="predicted"/>
<dbReference type="InterPro" id="IPR014710">
    <property type="entry name" value="RmlC-like_jellyroll"/>
</dbReference>
<dbReference type="EMBL" id="CCSE01000001">
    <property type="protein sequence ID" value="CEA03121.1"/>
    <property type="molecule type" value="Genomic_DNA"/>
</dbReference>
<organism evidence="3 4">
    <name type="scientific">Jeotgalicoccus saudimassiliensis</name>
    <dbReference type="NCBI Taxonomy" id="1461582"/>
    <lineage>
        <taxon>Bacteria</taxon>
        <taxon>Bacillati</taxon>
        <taxon>Bacillota</taxon>
        <taxon>Bacilli</taxon>
        <taxon>Bacillales</taxon>
        <taxon>Staphylococcaceae</taxon>
        <taxon>Jeotgalicoccus</taxon>
    </lineage>
</organism>
<dbReference type="HOGENOM" id="CLU_116722_3_1_9"/>
<dbReference type="Pfam" id="PF07883">
    <property type="entry name" value="Cupin_2"/>
    <property type="match status" value="1"/>
</dbReference>
<dbReference type="AlphaFoldDB" id="A0A078MEF8"/>
<dbReference type="InterPro" id="IPR051610">
    <property type="entry name" value="GPI/OXD"/>
</dbReference>
<evidence type="ECO:0000259" key="2">
    <source>
        <dbReference type="Pfam" id="PF07883"/>
    </source>
</evidence>
<gene>
    <name evidence="3" type="ORF">BN1048_01981</name>
</gene>
<feature type="domain" description="Cupin type-2" evidence="2">
    <location>
        <begin position="41"/>
        <end position="109"/>
    </location>
</feature>
<dbReference type="InterPro" id="IPR011051">
    <property type="entry name" value="RmlC_Cupin_sf"/>
</dbReference>
<dbReference type="PANTHER" id="PTHR35848">
    <property type="entry name" value="OXALATE-BINDING PROTEIN"/>
    <property type="match status" value="1"/>
</dbReference>
<accession>A0A078MEF8</accession>
<evidence type="ECO:0000313" key="4">
    <source>
        <dbReference type="Proteomes" id="UP000044136"/>
    </source>
</evidence>
<dbReference type="PANTHER" id="PTHR35848:SF6">
    <property type="entry name" value="CUPIN TYPE-2 DOMAIN-CONTAINING PROTEIN"/>
    <property type="match status" value="1"/>
</dbReference>
<keyword evidence="4" id="KW-1185">Reference proteome</keyword>
<reference evidence="3 4" key="1">
    <citation type="submission" date="2014-07" db="EMBL/GenBank/DDBJ databases">
        <authorList>
            <person name="Urmite Genomes Urmite Genomes"/>
        </authorList>
    </citation>
    <scope>NUCLEOTIDE SEQUENCE [LARGE SCALE GENOMIC DNA]</scope>
    <source>
        <strain evidence="3 4">13MG44_air</strain>
    </source>
</reference>
<keyword evidence="1" id="KW-0479">Metal-binding</keyword>
<dbReference type="Gene3D" id="2.60.120.10">
    <property type="entry name" value="Jelly Rolls"/>
    <property type="match status" value="1"/>
</dbReference>
<dbReference type="OrthoDB" id="9797047at2"/>
<evidence type="ECO:0000256" key="1">
    <source>
        <dbReference type="ARBA" id="ARBA00022723"/>
    </source>
</evidence>
<dbReference type="GO" id="GO:0046872">
    <property type="term" value="F:metal ion binding"/>
    <property type="evidence" value="ECO:0007669"/>
    <property type="project" value="UniProtKB-KW"/>
</dbReference>
<name>A0A078MEF8_9STAP</name>
<evidence type="ECO:0000313" key="3">
    <source>
        <dbReference type="EMBL" id="CEA03121.1"/>
    </source>
</evidence>
<dbReference type="STRING" id="1461582.BN1048_01981"/>